<dbReference type="InterPro" id="IPR034722">
    <property type="entry name" value="Succ_CoA_betaG_euk"/>
</dbReference>
<dbReference type="InterPro" id="IPR013650">
    <property type="entry name" value="ATP-grasp_succ-CoA_synth-type"/>
</dbReference>
<dbReference type="Gene3D" id="3.30.470.20">
    <property type="entry name" value="ATP-grasp fold, B domain"/>
    <property type="match status" value="1"/>
</dbReference>
<dbReference type="HAMAP" id="MF_03221">
    <property type="entry name" value="Succ_CoA_betaG_euk"/>
    <property type="match status" value="1"/>
</dbReference>
<dbReference type="FunFam" id="3.30.470.20:FF:000002">
    <property type="entry name" value="Succinate--CoA ligase [ADP-forming] subunit beta"/>
    <property type="match status" value="1"/>
</dbReference>
<dbReference type="GO" id="GO:0004776">
    <property type="term" value="F:succinate-CoA ligase (GDP-forming) activity"/>
    <property type="evidence" value="ECO:0007669"/>
    <property type="project" value="UniProtKB-EC"/>
</dbReference>
<dbReference type="GO" id="GO:0006104">
    <property type="term" value="P:succinyl-CoA metabolic process"/>
    <property type="evidence" value="ECO:0007669"/>
    <property type="project" value="InterPro"/>
</dbReference>
<dbReference type="AlphaFoldDB" id="A0A0P6GNE8"/>
<dbReference type="Gene3D" id="3.30.1490.20">
    <property type="entry name" value="ATP-grasp fold, A domain"/>
    <property type="match status" value="1"/>
</dbReference>
<dbReference type="InterPro" id="IPR017866">
    <property type="entry name" value="Succ-CoA_synthase_bsu_CS"/>
</dbReference>
<keyword evidence="8 12" id="KW-0342">GTP-binding</keyword>
<dbReference type="GO" id="GO:0005524">
    <property type="term" value="F:ATP binding"/>
    <property type="evidence" value="ECO:0007669"/>
    <property type="project" value="InterPro"/>
</dbReference>
<dbReference type="UniPathway" id="UPA00223">
    <property type="reaction ID" value="UER00999"/>
</dbReference>
<keyword evidence="5 12" id="KW-0547">Nucleotide-binding</keyword>
<evidence type="ECO:0000256" key="12">
    <source>
        <dbReference type="HAMAP-Rule" id="MF_03221"/>
    </source>
</evidence>
<feature type="binding site" evidence="12">
    <location>
        <position position="350"/>
    </location>
    <ligand>
        <name>substrate</name>
        <note>ligand shared with subunit alpha</note>
    </ligand>
</feature>
<comment type="subcellular location">
    <subcellularLocation>
        <location evidence="12">Mitochondrion</location>
    </subcellularLocation>
</comment>
<keyword evidence="6 12" id="KW-0460">Magnesium</keyword>
<dbReference type="OrthoDB" id="1552at2759"/>
<accession>A0A0P6GNE8</accession>
<dbReference type="SUPFAM" id="SSF56059">
    <property type="entry name" value="Glutathione synthetase ATP-binding domain-like"/>
    <property type="match status" value="1"/>
</dbReference>
<evidence type="ECO:0000256" key="3">
    <source>
        <dbReference type="ARBA" id="ARBA00022598"/>
    </source>
</evidence>
<sequence length="471" mass="51417">MPSLGVCLVISLLFNISPTRFRSFHASPVQFPSNSFIFCTLRNQAIFGMAFHIPTLRNVVRLGKCIPTKCSVNIQSVRHLNLLEYQSKTLLEKYNVTVQKFIVADKIDDTNCLSAKLKAGEYVVKAQILAGGRGLGVFDSGFKGGVHLTKDPVKARNLVGEMLNRRLITKQTPKDGIPVNHVMVAESVDILRETYLCILMDREYNGPVIIASPAGGMDIEDVAHKTPELIKTLPVDIFEGVTDAMANDLAEFLLFKGDLKKKAAQEIKHLWEMFLKVDAVQVEINPFVETPQGQVVSVDAKIGFDDNAKFRQQEIFSMEDTTECDPREVEANKYNLNYIGMDGNIGCLVNGAGLAMATMDIIQLYGASPANFLDVGGTVQEQQVLQAFQILTSDKNVKAILVNVFGGIVNCATIASGIVGACKRIELKVPLIVRLEGTNVDAAKQILKDSGLPIQSASDLDDAAKKAVASI</sequence>
<dbReference type="InterPro" id="IPR005809">
    <property type="entry name" value="Succ_CoA_ligase-like_bsu"/>
</dbReference>
<dbReference type="GO" id="GO:0042709">
    <property type="term" value="C:succinate-CoA ligase complex"/>
    <property type="evidence" value="ECO:0007669"/>
    <property type="project" value="TreeGrafter"/>
</dbReference>
<keyword evidence="3 12" id="KW-0436">Ligase</keyword>
<dbReference type="NCBIfam" id="TIGR01016">
    <property type="entry name" value="sucCoAbeta"/>
    <property type="match status" value="1"/>
</dbReference>
<dbReference type="PANTHER" id="PTHR11815:SF10">
    <property type="entry name" value="SUCCINATE--COA LIGASE [GDP-FORMING] SUBUNIT BETA, MITOCHONDRIAL"/>
    <property type="match status" value="1"/>
</dbReference>
<dbReference type="InterPro" id="IPR013815">
    <property type="entry name" value="ATP_grasp_subdomain_1"/>
</dbReference>
<keyword evidence="4 12" id="KW-0479">Metal-binding</keyword>
<evidence type="ECO:0000256" key="7">
    <source>
        <dbReference type="ARBA" id="ARBA00023128"/>
    </source>
</evidence>
<evidence type="ECO:0000256" key="1">
    <source>
        <dbReference type="ARBA" id="ARBA00005064"/>
    </source>
</evidence>
<dbReference type="EC" id="6.2.1.4" evidence="12"/>
<comment type="similarity">
    <text evidence="12">Belongs to the succinate/malate CoA ligase beta subunit family. GTP-specific subunit beta subfamily.</text>
</comment>
<keyword evidence="2 12" id="KW-0816">Tricarboxylic acid cycle</keyword>
<comment type="catalytic activity">
    <reaction evidence="9 12">
        <text>GTP + succinate + CoA = succinyl-CoA + GDP + phosphate</text>
        <dbReference type="Rhea" id="RHEA:22120"/>
        <dbReference type="ChEBI" id="CHEBI:30031"/>
        <dbReference type="ChEBI" id="CHEBI:37565"/>
        <dbReference type="ChEBI" id="CHEBI:43474"/>
        <dbReference type="ChEBI" id="CHEBI:57287"/>
        <dbReference type="ChEBI" id="CHEBI:57292"/>
        <dbReference type="ChEBI" id="CHEBI:58189"/>
        <dbReference type="EC" id="6.2.1.4"/>
    </reaction>
</comment>
<reference evidence="13" key="1">
    <citation type="submission" date="2015-10" db="EMBL/GenBank/DDBJ databases">
        <title>EvidentialGene: Evidence-directed Construction of Complete mRNA Transcriptomes without Genomes.</title>
        <authorList>
            <person name="Gilbert D.G."/>
        </authorList>
    </citation>
    <scope>NUCLEOTIDE SEQUENCE</scope>
</reference>
<dbReference type="Pfam" id="PF08442">
    <property type="entry name" value="ATP-grasp_2"/>
    <property type="match status" value="1"/>
</dbReference>
<dbReference type="GO" id="GO:0005525">
    <property type="term" value="F:GTP binding"/>
    <property type="evidence" value="ECO:0007669"/>
    <property type="project" value="UniProtKB-UniRule"/>
</dbReference>
<feature type="binding site" evidence="12">
    <location>
        <position position="188"/>
    </location>
    <ligand>
        <name>GTP</name>
        <dbReference type="ChEBI" id="CHEBI:37565"/>
    </ligand>
</feature>
<evidence type="ECO:0000256" key="6">
    <source>
        <dbReference type="ARBA" id="ARBA00022842"/>
    </source>
</evidence>
<dbReference type="InterPro" id="IPR016102">
    <property type="entry name" value="Succinyl-CoA_synth-like"/>
</dbReference>
<evidence type="ECO:0000256" key="2">
    <source>
        <dbReference type="ARBA" id="ARBA00022532"/>
    </source>
</evidence>
<evidence type="ECO:0000256" key="9">
    <source>
        <dbReference type="ARBA" id="ARBA00052879"/>
    </source>
</evidence>
<dbReference type="GO" id="GO:0006099">
    <property type="term" value="P:tricarboxylic acid cycle"/>
    <property type="evidence" value="ECO:0007669"/>
    <property type="project" value="UniProtKB-UniRule"/>
</dbReference>
<comment type="pathway">
    <text evidence="1 12">Carbohydrate metabolism; tricarboxylic acid cycle; succinate from succinyl-CoA (ligase route): step 1/1.</text>
</comment>
<dbReference type="PIRSF" id="PIRSF001554">
    <property type="entry name" value="SucCS_beta"/>
    <property type="match status" value="1"/>
</dbReference>
<dbReference type="EMBL" id="GDIQ01050471">
    <property type="protein sequence ID" value="JAN44266.1"/>
    <property type="molecule type" value="Transcribed_RNA"/>
</dbReference>
<evidence type="ECO:0000256" key="8">
    <source>
        <dbReference type="ARBA" id="ARBA00023134"/>
    </source>
</evidence>
<feature type="binding site" evidence="12">
    <location>
        <begin position="407"/>
        <end position="409"/>
    </location>
    <ligand>
        <name>substrate</name>
        <note>ligand shared with subunit alpha</note>
    </ligand>
</feature>
<dbReference type="Gene3D" id="3.40.50.261">
    <property type="entry name" value="Succinyl-CoA synthetase domains"/>
    <property type="match status" value="1"/>
</dbReference>
<feature type="binding site" evidence="12">
    <location>
        <position position="99"/>
    </location>
    <ligand>
        <name>GTP</name>
        <dbReference type="ChEBI" id="CHEBI:37565"/>
    </ligand>
</feature>
<protein>
    <recommendedName>
        <fullName evidence="12">Succinate--CoA ligase [GDP-forming] subunit beta, mitochondrial</fullName>
        <ecNumber evidence="12">6.2.1.4</ecNumber>
    </recommendedName>
    <alternativeName>
        <fullName evidence="12">GTP-specific succinyl-CoA synthetase subunit beta</fullName>
        <shortName evidence="12">G-SCS</shortName>
        <shortName evidence="12">GTPSCS</shortName>
    </alternativeName>
    <alternativeName>
        <fullName evidence="12">Succinyl-CoA synthetase beta-G chain</fullName>
        <shortName evidence="12">SCS-betaG</shortName>
    </alternativeName>
</protein>
<dbReference type="InterPro" id="IPR005811">
    <property type="entry name" value="SUCC_ACL_C"/>
</dbReference>
<dbReference type="SUPFAM" id="SSF52210">
    <property type="entry name" value="Succinyl-CoA synthetase domains"/>
    <property type="match status" value="1"/>
</dbReference>
<dbReference type="FunFam" id="3.30.1490.20:FF:000004">
    <property type="entry name" value="Succinate--CoA ligase [ADP-forming] subunit beta, mitochondrial"/>
    <property type="match status" value="1"/>
</dbReference>
<proteinExistence type="inferred from homology"/>
<organism evidence="13">
    <name type="scientific">Daphnia magna</name>
    <dbReference type="NCBI Taxonomy" id="35525"/>
    <lineage>
        <taxon>Eukaryota</taxon>
        <taxon>Metazoa</taxon>
        <taxon>Ecdysozoa</taxon>
        <taxon>Arthropoda</taxon>
        <taxon>Crustacea</taxon>
        <taxon>Branchiopoda</taxon>
        <taxon>Diplostraca</taxon>
        <taxon>Cladocera</taxon>
        <taxon>Anomopoda</taxon>
        <taxon>Daphniidae</taxon>
        <taxon>Daphnia</taxon>
    </lineage>
</organism>
<evidence type="ECO:0000313" key="13">
    <source>
        <dbReference type="EMBL" id="JAN44266.1"/>
    </source>
</evidence>
<dbReference type="PROSITE" id="PS01217">
    <property type="entry name" value="SUCCINYL_COA_LIG_3"/>
    <property type="match status" value="1"/>
</dbReference>
<keyword evidence="7 12" id="KW-0496">Mitochondrion</keyword>
<dbReference type="GO" id="GO:0005739">
    <property type="term" value="C:mitochondrion"/>
    <property type="evidence" value="ECO:0007669"/>
    <property type="project" value="UniProtKB-SubCell"/>
</dbReference>
<evidence type="ECO:0000256" key="11">
    <source>
        <dbReference type="ARBA" id="ARBA00063570"/>
    </source>
</evidence>
<evidence type="ECO:0000256" key="10">
    <source>
        <dbReference type="ARBA" id="ARBA00053833"/>
    </source>
</evidence>
<evidence type="ECO:0000256" key="5">
    <source>
        <dbReference type="ARBA" id="ARBA00022741"/>
    </source>
</evidence>
<feature type="binding site" evidence="12">
    <location>
        <begin position="132"/>
        <end position="134"/>
    </location>
    <ligand>
        <name>GTP</name>
        <dbReference type="ChEBI" id="CHEBI:37565"/>
    </ligand>
</feature>
<dbReference type="PANTHER" id="PTHR11815">
    <property type="entry name" value="SUCCINYL-COA SYNTHETASE BETA CHAIN"/>
    <property type="match status" value="1"/>
</dbReference>
<dbReference type="Pfam" id="PF00549">
    <property type="entry name" value="Ligase_CoA"/>
    <property type="match status" value="1"/>
</dbReference>
<feature type="site" description="Important for substrate specificity" evidence="12">
    <location>
        <position position="121"/>
    </location>
</feature>
<dbReference type="GO" id="GO:0004775">
    <property type="term" value="F:succinate-CoA ligase (ADP-forming) activity"/>
    <property type="evidence" value="ECO:0007669"/>
    <property type="project" value="UniProtKB-UniRule"/>
</dbReference>
<feature type="binding site" evidence="12">
    <location>
        <position position="299"/>
    </location>
    <ligand>
        <name>Mg(2+)</name>
        <dbReference type="ChEBI" id="CHEBI:18420"/>
    </ligand>
</feature>
<feature type="binding site" evidence="12">
    <location>
        <position position="285"/>
    </location>
    <ligand>
        <name>Mg(2+)</name>
        <dbReference type="ChEBI" id="CHEBI:18420"/>
    </ligand>
</feature>
<dbReference type="GO" id="GO:0000287">
    <property type="term" value="F:magnesium ion binding"/>
    <property type="evidence" value="ECO:0007669"/>
    <property type="project" value="UniProtKB-UniRule"/>
</dbReference>
<evidence type="ECO:0000256" key="4">
    <source>
        <dbReference type="ARBA" id="ARBA00022723"/>
    </source>
</evidence>
<name>A0A0P6GNE8_9CRUS</name>
<comment type="cofactor">
    <cofactor evidence="12">
        <name>Mg(2+)</name>
        <dbReference type="ChEBI" id="CHEBI:18420"/>
    </cofactor>
    <text evidence="12">Binds 1 Mg(2+) ion per subunit.</text>
</comment>
<comment type="subunit">
    <text evidence="11 12">Heterodimer of an alpha and a beta subunit. The beta subunit determines specificity for GTP.</text>
</comment>
<dbReference type="FunFam" id="3.40.50.261:FF:000001">
    <property type="entry name" value="Succinate--CoA ligase [ADP-forming] subunit beta"/>
    <property type="match status" value="1"/>
</dbReference>
<comment type="function">
    <text evidence="10 12">GTP-specific succinyl-CoA synthetase functions in the citric acid cycle (TCA), coupling the hydrolysis of succinyl-CoA to the synthesis of GTP and thus represents the only step of substrate-level phosphorylation in the TCA. The beta subunit provides nucleotide specificity of the enzyme and binds the substrate succinate, while the binding sites for coenzyme A and phosphate are found in the alpha subunit.</text>
</comment>
<dbReference type="NCBIfam" id="NF001913">
    <property type="entry name" value="PRK00696.1"/>
    <property type="match status" value="1"/>
</dbReference>
<feature type="site" description="Important for substrate specificity" evidence="12">
    <location>
        <position position="189"/>
    </location>
</feature>
<dbReference type="HAMAP" id="MF_00558">
    <property type="entry name" value="Succ_CoA_beta"/>
    <property type="match status" value="1"/>
</dbReference>